<feature type="compositionally biased region" description="Polar residues" evidence="1">
    <location>
        <begin position="616"/>
        <end position="625"/>
    </location>
</feature>
<organism evidence="3 4">
    <name type="scientific">Sordaria macrospora</name>
    <dbReference type="NCBI Taxonomy" id="5147"/>
    <lineage>
        <taxon>Eukaryota</taxon>
        <taxon>Fungi</taxon>
        <taxon>Dikarya</taxon>
        <taxon>Ascomycota</taxon>
        <taxon>Pezizomycotina</taxon>
        <taxon>Sordariomycetes</taxon>
        <taxon>Sordariomycetidae</taxon>
        <taxon>Sordariales</taxon>
        <taxon>Sordariaceae</taxon>
        <taxon>Sordaria</taxon>
    </lineage>
</organism>
<dbReference type="AlphaFoldDB" id="A0A8S8ZUQ9"/>
<dbReference type="PANTHER" id="PTHR39611:SF1">
    <property type="entry name" value="HYDROXYPROLINE-RICH GLYCOPROTEIN DZ-HRGP"/>
    <property type="match status" value="1"/>
</dbReference>
<feature type="compositionally biased region" description="Gly residues" evidence="1">
    <location>
        <begin position="1"/>
        <end position="10"/>
    </location>
</feature>
<evidence type="ECO:0000313" key="3">
    <source>
        <dbReference type="EMBL" id="KAA8631992.1"/>
    </source>
</evidence>
<feature type="domain" description="DUF7514" evidence="2">
    <location>
        <begin position="343"/>
        <end position="531"/>
    </location>
</feature>
<dbReference type="VEuPathDB" id="FungiDB:SMAC_06230"/>
<evidence type="ECO:0000256" key="1">
    <source>
        <dbReference type="SAM" id="MobiDB-lite"/>
    </source>
</evidence>
<name>A0A8S8ZUQ9_SORMA</name>
<feature type="compositionally biased region" description="Low complexity" evidence="1">
    <location>
        <begin position="286"/>
        <end position="296"/>
    </location>
</feature>
<comment type="caution">
    <text evidence="3">The sequence shown here is derived from an EMBL/GenBank/DDBJ whole genome shotgun (WGS) entry which is preliminary data.</text>
</comment>
<feature type="compositionally biased region" description="Pro residues" evidence="1">
    <location>
        <begin position="59"/>
        <end position="70"/>
    </location>
</feature>
<dbReference type="PANTHER" id="PTHR39611">
    <property type="entry name" value="HYDROXYPROLINE-RICH GLYCOPROTEIN DZ-HRGP-RELATED"/>
    <property type="match status" value="1"/>
</dbReference>
<gene>
    <name evidence="3" type="ORF">SMACR_06230</name>
</gene>
<feature type="compositionally biased region" description="Low complexity" evidence="1">
    <location>
        <begin position="101"/>
        <end position="113"/>
    </location>
</feature>
<feature type="compositionally biased region" description="Pro residues" evidence="1">
    <location>
        <begin position="728"/>
        <end position="746"/>
    </location>
</feature>
<feature type="compositionally biased region" description="Low complexity" evidence="1">
    <location>
        <begin position="38"/>
        <end position="50"/>
    </location>
</feature>
<dbReference type="InterPro" id="IPR055936">
    <property type="entry name" value="DUF7514"/>
</dbReference>
<feature type="region of interest" description="Disordered" evidence="1">
    <location>
        <begin position="538"/>
        <end position="674"/>
    </location>
</feature>
<evidence type="ECO:0000313" key="4">
    <source>
        <dbReference type="Proteomes" id="UP000433876"/>
    </source>
</evidence>
<protein>
    <recommendedName>
        <fullName evidence="2">DUF7514 domain-containing protein</fullName>
    </recommendedName>
</protein>
<sequence>MSNSGSGSGFGRKTTIHHNDPNRFLDVVNARSPPPPRGSSRSRTGSGPRTDSPRRPEPGPRPFSPIPIPNAIPRLRLRVGRRRRVSFEEPDPHPPYAFEYFSSSDSSSSSSSSFPPPSPSSSSYLSTAFSFDNDDNSNFDILGNDDDLAYNTIAAVPSGGREERGRIRIRSRSREQQTGNHRVTIHHGVRHFYPNRNRPPSPPLPPVPPPPAFLGFHHPVARVRYLPAPRHVPAPRRFPAPTLTIRQINRSPSPALLPRPFQRVRFRDERSEDGEEVDDGLRVTVRTRTATNGTNGQRRRRREFDAEEEDSTTVTTTATTTTSYQYHDVDEADADEMPRAAWGVLFDADERPTERLREVLAALGRWVVREMPGGRSTILDRQNVLISPRRMRRFFDRYYVTGPREEEEWRYWDVFRNETSDESITRIQRFYDDLDVEYRPRTLPQSKATRPSPCLTPRGFAEFLIKLILSYPESQHQLLSNVFRINQITAPMDNLNRWGARGGEGLLPGHLDRSLFPEFMDTAMEARVRRALMAAEFGTPGRPAAGRSGSLERLREERATRQRQSDRDRARERRRAEYDGYRLRGGGSDDDADAAERGRSMERRSSSRVEIRSTSPGVQRVTTIVRSRSRSRSRPRPSDNPQTSSSSQDRKPDNLHVRFISGTKRPKRKRPAVNLSCKTPTVTKCHTKFEDYSCLFPPHPVVSCHPRPRPKVPAKCKPPKPKPTHYPRLPPGHPPISLPSPHPAPAPTCHSPATTQQVCHSKPKACATYRPRPRPGCNTARPRPRCYGPERIYREIPIIHEIPVREIREVEVEVPVRVEVPYEVPVRVPVRVNVPAPYPVHVPVHVPVPQPYPVYQNYNYNNGYDGYGERRYGTRADEGPWYPFKAVTWQSGPPF</sequence>
<dbReference type="Pfam" id="PF24355">
    <property type="entry name" value="DUF7514"/>
    <property type="match status" value="1"/>
</dbReference>
<dbReference type="EMBL" id="NMPR01000064">
    <property type="protein sequence ID" value="KAA8631992.1"/>
    <property type="molecule type" value="Genomic_DNA"/>
</dbReference>
<evidence type="ECO:0000259" key="2">
    <source>
        <dbReference type="Pfam" id="PF24355"/>
    </source>
</evidence>
<feature type="compositionally biased region" description="Basic residues" evidence="1">
    <location>
        <begin position="706"/>
        <end position="725"/>
    </location>
</feature>
<proteinExistence type="predicted"/>
<feature type="region of interest" description="Disordered" evidence="1">
    <location>
        <begin position="706"/>
        <end position="754"/>
    </location>
</feature>
<feature type="compositionally biased region" description="Basic and acidic residues" evidence="1">
    <location>
        <begin position="550"/>
        <end position="582"/>
    </location>
</feature>
<feature type="region of interest" description="Disordered" evidence="1">
    <location>
        <begin position="1"/>
        <end position="124"/>
    </location>
</feature>
<dbReference type="Proteomes" id="UP000433876">
    <property type="component" value="Unassembled WGS sequence"/>
</dbReference>
<feature type="region of interest" description="Disordered" evidence="1">
    <location>
        <begin position="286"/>
        <end position="317"/>
    </location>
</feature>
<feature type="compositionally biased region" description="Basic residues" evidence="1">
    <location>
        <begin position="75"/>
        <end position="84"/>
    </location>
</feature>
<dbReference type="OMA" id="CHTKFED"/>
<accession>A0A8S8ZUQ9</accession>
<reference evidence="3 4" key="1">
    <citation type="submission" date="2017-07" db="EMBL/GenBank/DDBJ databases">
        <title>Genome sequence of the Sordaria macrospora wild type strain R19027.</title>
        <authorList>
            <person name="Nowrousian M."/>
            <person name="Teichert I."/>
            <person name="Kueck U."/>
        </authorList>
    </citation>
    <scope>NUCLEOTIDE SEQUENCE [LARGE SCALE GENOMIC DNA]</scope>
    <source>
        <strain evidence="3 4">R19027</strain>
        <tissue evidence="3">Mycelium</tissue>
    </source>
</reference>
<feature type="compositionally biased region" description="Basic and acidic residues" evidence="1">
    <location>
        <begin position="594"/>
        <end position="611"/>
    </location>
</feature>